<dbReference type="InterPro" id="IPR036431">
    <property type="entry name" value="ARID_dom_sf"/>
</dbReference>
<dbReference type="InterPro" id="IPR037800">
    <property type="entry name" value="GCN5"/>
</dbReference>
<dbReference type="InterPro" id="IPR001606">
    <property type="entry name" value="ARID_dom"/>
</dbReference>
<reference evidence="5 6" key="1">
    <citation type="journal article" date="2015" name="Genome Biol. Evol.">
        <title>Comparative Genomics of a Bacterivorous Green Alga Reveals Evolutionary Causalities and Consequences of Phago-Mixotrophic Mode of Nutrition.</title>
        <authorList>
            <person name="Burns J.A."/>
            <person name="Paasch A."/>
            <person name="Narechania A."/>
            <person name="Kim E."/>
        </authorList>
    </citation>
    <scope>NUCLEOTIDE SEQUENCE [LARGE SCALE GENOMIC DNA]</scope>
    <source>
        <strain evidence="5 6">PLY_AMNH</strain>
    </source>
</reference>
<dbReference type="PROSITE" id="PS50014">
    <property type="entry name" value="BROMODOMAIN_2"/>
    <property type="match status" value="1"/>
</dbReference>
<evidence type="ECO:0000313" key="6">
    <source>
        <dbReference type="Proteomes" id="UP001190700"/>
    </source>
</evidence>
<keyword evidence="1 2" id="KW-0103">Bromodomain</keyword>
<feature type="compositionally biased region" description="Basic and acidic residues" evidence="3">
    <location>
        <begin position="326"/>
        <end position="335"/>
    </location>
</feature>
<dbReference type="EMBL" id="LGRX02034441">
    <property type="protein sequence ID" value="KAK3237798.1"/>
    <property type="molecule type" value="Genomic_DNA"/>
</dbReference>
<dbReference type="PRINTS" id="PR00503">
    <property type="entry name" value="BROMODOMAIN"/>
</dbReference>
<protein>
    <recommendedName>
        <fullName evidence="4">Bromo domain-containing protein</fullName>
    </recommendedName>
</protein>
<accession>A0AAE0BKW2</accession>
<dbReference type="GO" id="GO:0045944">
    <property type="term" value="P:positive regulation of transcription by RNA polymerase II"/>
    <property type="evidence" value="ECO:0007669"/>
    <property type="project" value="TreeGrafter"/>
</dbReference>
<dbReference type="InterPro" id="IPR001487">
    <property type="entry name" value="Bromodomain"/>
</dbReference>
<sequence length="446" mass="50255">MNDVLGCRVKVWFPRQQAFFHGTVKKKRVQATSTAARILFLVVYDDQDLEELDVQTLSRVLVASCDRTRATRDALLSDLQSSSSDNPSPTSPSTLVMGLEWTAALAEYVVPRNFVDILTDTSNPHFVEVRWDKEDSENDNLVPGWYKGVLRLRCTADAEIVIEYQDSMRETMDRDDLLELFHGERIRLRRHQSLLHALHQASFCSDGFWHFSTSKNMDGAKVRDMVHVEDLYQQVVEYGGSKAVTANKKWASVAKGLGFDPNAFYDGKQKYSAASHEMIRIFHTLQLDQWEAHGVLNLPQAEASSRMDGSGGSSDVGGDEPILCSPEEKELKVDGPESTWKLPQHPLEPADPPCSTGRLEHVELAAEEPQAQAQEQAAPGSDLSSTSELKWPKIALGVLKSLLKMRASWPFRQPVHVKDAPDYYSIIQNPMDLKTINEKLSRRQYR</sequence>
<dbReference type="AlphaFoldDB" id="A0AAE0BKW2"/>
<dbReference type="Pfam" id="PF00439">
    <property type="entry name" value="Bromodomain"/>
    <property type="match status" value="1"/>
</dbReference>
<feature type="region of interest" description="Disordered" evidence="3">
    <location>
        <begin position="302"/>
        <end position="351"/>
    </location>
</feature>
<evidence type="ECO:0000256" key="2">
    <source>
        <dbReference type="PROSITE-ProRule" id="PRU00035"/>
    </source>
</evidence>
<dbReference type="Proteomes" id="UP001190700">
    <property type="component" value="Unassembled WGS sequence"/>
</dbReference>
<dbReference type="Gene3D" id="1.20.920.10">
    <property type="entry name" value="Bromodomain-like"/>
    <property type="match status" value="1"/>
</dbReference>
<dbReference type="PANTHER" id="PTHR45750">
    <property type="entry name" value="GH11602P"/>
    <property type="match status" value="1"/>
</dbReference>
<dbReference type="InterPro" id="IPR036427">
    <property type="entry name" value="Bromodomain-like_sf"/>
</dbReference>
<dbReference type="Gene3D" id="1.10.150.60">
    <property type="entry name" value="ARID DNA-binding domain"/>
    <property type="match status" value="1"/>
</dbReference>
<evidence type="ECO:0000256" key="3">
    <source>
        <dbReference type="SAM" id="MobiDB-lite"/>
    </source>
</evidence>
<organism evidence="5 6">
    <name type="scientific">Cymbomonas tetramitiformis</name>
    <dbReference type="NCBI Taxonomy" id="36881"/>
    <lineage>
        <taxon>Eukaryota</taxon>
        <taxon>Viridiplantae</taxon>
        <taxon>Chlorophyta</taxon>
        <taxon>Pyramimonadophyceae</taxon>
        <taxon>Pyramimonadales</taxon>
        <taxon>Pyramimonadaceae</taxon>
        <taxon>Cymbomonas</taxon>
    </lineage>
</organism>
<evidence type="ECO:0000313" key="5">
    <source>
        <dbReference type="EMBL" id="KAK3237798.1"/>
    </source>
</evidence>
<dbReference type="GO" id="GO:0003677">
    <property type="term" value="F:DNA binding"/>
    <property type="evidence" value="ECO:0007669"/>
    <property type="project" value="InterPro"/>
</dbReference>
<name>A0AAE0BKW2_9CHLO</name>
<evidence type="ECO:0000259" key="4">
    <source>
        <dbReference type="PROSITE" id="PS50014"/>
    </source>
</evidence>
<keyword evidence="6" id="KW-1185">Reference proteome</keyword>
<proteinExistence type="predicted"/>
<dbReference type="GO" id="GO:0010484">
    <property type="term" value="F:histone H3 acetyltransferase activity"/>
    <property type="evidence" value="ECO:0007669"/>
    <property type="project" value="TreeGrafter"/>
</dbReference>
<gene>
    <name evidence="5" type="ORF">CYMTET_52152</name>
</gene>
<dbReference type="SUPFAM" id="SSF46774">
    <property type="entry name" value="ARID-like"/>
    <property type="match status" value="1"/>
</dbReference>
<evidence type="ECO:0000256" key="1">
    <source>
        <dbReference type="ARBA" id="ARBA00023117"/>
    </source>
</evidence>
<dbReference type="GO" id="GO:0000123">
    <property type="term" value="C:histone acetyltransferase complex"/>
    <property type="evidence" value="ECO:0007669"/>
    <property type="project" value="TreeGrafter"/>
</dbReference>
<feature type="domain" description="Bromo" evidence="4">
    <location>
        <begin position="403"/>
        <end position="446"/>
    </location>
</feature>
<dbReference type="Pfam" id="PF01388">
    <property type="entry name" value="ARID"/>
    <property type="match status" value="1"/>
</dbReference>
<comment type="caution">
    <text evidence="5">The sequence shown here is derived from an EMBL/GenBank/DDBJ whole genome shotgun (WGS) entry which is preliminary data.</text>
</comment>
<dbReference type="SUPFAM" id="SSF47370">
    <property type="entry name" value="Bromodomain"/>
    <property type="match status" value="1"/>
</dbReference>
<dbReference type="PANTHER" id="PTHR45750:SF3">
    <property type="entry name" value="HISTONE ACETYLTRANSFERASE"/>
    <property type="match status" value="1"/>
</dbReference>